<evidence type="ECO:0000259" key="1">
    <source>
        <dbReference type="PROSITE" id="PS51186"/>
    </source>
</evidence>
<dbReference type="Proteomes" id="UP000281955">
    <property type="component" value="Unassembled WGS sequence"/>
</dbReference>
<protein>
    <submittedName>
        <fullName evidence="2">RimJ/RimL family protein N-acetyltransferase</fullName>
    </submittedName>
</protein>
<dbReference type="SUPFAM" id="SSF55729">
    <property type="entry name" value="Acyl-CoA N-acyltransferases (Nat)"/>
    <property type="match status" value="1"/>
</dbReference>
<dbReference type="PROSITE" id="PS51186">
    <property type="entry name" value="GNAT"/>
    <property type="match status" value="1"/>
</dbReference>
<reference evidence="2 3" key="1">
    <citation type="submission" date="2018-10" db="EMBL/GenBank/DDBJ databases">
        <title>Genomic Encyclopedia of Archaeal and Bacterial Type Strains, Phase II (KMG-II): from individual species to whole genera.</title>
        <authorList>
            <person name="Goeker M."/>
        </authorList>
    </citation>
    <scope>NUCLEOTIDE SEQUENCE [LARGE SCALE GENOMIC DNA]</scope>
    <source>
        <strain evidence="2 3">RP-AC37</strain>
    </source>
</reference>
<sequence>MTGRPVAVSAVRLRALAPADVATLDAWSADPGHFTEFADFGMPARSHAALLARAELEGGYGFLVVEVDGQLAGSVSWQSVAYGPNPESRAWNIGIGLDLAFRGRGAGTRAQRLLADMLFATTDAGRVEASTDVENLAEQRALEKAGFTREGVLRSAQWRGGAWHDLVSYARLRTDPR</sequence>
<accession>A0A420XM01</accession>
<organism evidence="2 3">
    <name type="scientific">Motilibacter peucedani</name>
    <dbReference type="NCBI Taxonomy" id="598650"/>
    <lineage>
        <taxon>Bacteria</taxon>
        <taxon>Bacillati</taxon>
        <taxon>Actinomycetota</taxon>
        <taxon>Actinomycetes</taxon>
        <taxon>Motilibacterales</taxon>
        <taxon>Motilibacteraceae</taxon>
        <taxon>Motilibacter</taxon>
    </lineage>
</organism>
<dbReference type="PANTHER" id="PTHR43441">
    <property type="entry name" value="RIBOSOMAL-PROTEIN-SERINE ACETYLTRANSFERASE"/>
    <property type="match status" value="1"/>
</dbReference>
<dbReference type="GO" id="GO:0005737">
    <property type="term" value="C:cytoplasm"/>
    <property type="evidence" value="ECO:0007669"/>
    <property type="project" value="TreeGrafter"/>
</dbReference>
<dbReference type="InParanoid" id="A0A420XM01"/>
<comment type="caution">
    <text evidence="2">The sequence shown here is derived from an EMBL/GenBank/DDBJ whole genome shotgun (WGS) entry which is preliminary data.</text>
</comment>
<dbReference type="GO" id="GO:1990189">
    <property type="term" value="F:protein N-terminal-serine acetyltransferase activity"/>
    <property type="evidence" value="ECO:0007669"/>
    <property type="project" value="TreeGrafter"/>
</dbReference>
<evidence type="ECO:0000313" key="2">
    <source>
        <dbReference type="EMBL" id="RKS71522.1"/>
    </source>
</evidence>
<dbReference type="InterPro" id="IPR000182">
    <property type="entry name" value="GNAT_dom"/>
</dbReference>
<dbReference type="EMBL" id="RBWV01000014">
    <property type="protein sequence ID" value="RKS71522.1"/>
    <property type="molecule type" value="Genomic_DNA"/>
</dbReference>
<dbReference type="AlphaFoldDB" id="A0A420XM01"/>
<dbReference type="InterPro" id="IPR016181">
    <property type="entry name" value="Acyl_CoA_acyltransferase"/>
</dbReference>
<gene>
    <name evidence="2" type="ORF">CLV35_3322</name>
</gene>
<dbReference type="PANTHER" id="PTHR43441:SF2">
    <property type="entry name" value="FAMILY ACETYLTRANSFERASE, PUTATIVE (AFU_ORTHOLOGUE AFUA_7G00850)-RELATED"/>
    <property type="match status" value="1"/>
</dbReference>
<keyword evidence="2" id="KW-0808">Transferase</keyword>
<dbReference type="Pfam" id="PF13302">
    <property type="entry name" value="Acetyltransf_3"/>
    <property type="match status" value="1"/>
</dbReference>
<dbReference type="Gene3D" id="3.40.630.30">
    <property type="match status" value="1"/>
</dbReference>
<feature type="domain" description="N-acetyltransferase" evidence="1">
    <location>
        <begin position="11"/>
        <end position="174"/>
    </location>
</feature>
<name>A0A420XM01_9ACTN</name>
<dbReference type="InterPro" id="IPR051908">
    <property type="entry name" value="Ribosomal_N-acetyltransferase"/>
</dbReference>
<keyword evidence="3" id="KW-1185">Reference proteome</keyword>
<evidence type="ECO:0000313" key="3">
    <source>
        <dbReference type="Proteomes" id="UP000281955"/>
    </source>
</evidence>
<dbReference type="RefSeq" id="WP_231121951.1">
    <property type="nucleotide sequence ID" value="NZ_RBWV01000014.1"/>
</dbReference>
<dbReference type="GO" id="GO:0008999">
    <property type="term" value="F:protein-N-terminal-alanine acetyltransferase activity"/>
    <property type="evidence" value="ECO:0007669"/>
    <property type="project" value="TreeGrafter"/>
</dbReference>
<proteinExistence type="predicted"/>